<protein>
    <submittedName>
        <fullName evidence="4">FG-GAP-like repeat-containing protein</fullName>
    </submittedName>
</protein>
<keyword evidence="5" id="KW-1185">Reference proteome</keyword>
<dbReference type="Gene3D" id="2.130.10.130">
    <property type="entry name" value="Integrin alpha, N-terminal"/>
    <property type="match status" value="2"/>
</dbReference>
<dbReference type="Pfam" id="PF13517">
    <property type="entry name" value="FG-GAP_3"/>
    <property type="match status" value="2"/>
</dbReference>
<comment type="caution">
    <text evidence="4">The sequence shown here is derived from an EMBL/GenBank/DDBJ whole genome shotgun (WGS) entry which is preliminary data.</text>
</comment>
<reference evidence="4 5" key="1">
    <citation type="submission" date="2024-02" db="EMBL/GenBank/DDBJ databases">
        <title>Winogradskyella poriferorum JCM 12885.</title>
        <authorList>
            <person name="Zhang D.-F."/>
            <person name="Fu Z.-Y."/>
        </authorList>
    </citation>
    <scope>NUCLEOTIDE SEQUENCE [LARGE SCALE GENOMIC DNA]</scope>
    <source>
        <strain evidence="4 5">JCM 12885</strain>
    </source>
</reference>
<organism evidence="4 5">
    <name type="scientific">Winogradskyella poriferorum</name>
    <dbReference type="NCBI Taxonomy" id="307627"/>
    <lineage>
        <taxon>Bacteria</taxon>
        <taxon>Pseudomonadati</taxon>
        <taxon>Bacteroidota</taxon>
        <taxon>Flavobacteriia</taxon>
        <taxon>Flavobacteriales</taxon>
        <taxon>Flavobacteriaceae</taxon>
        <taxon>Winogradskyella</taxon>
    </lineage>
</organism>
<dbReference type="PANTHER" id="PTHR16026:SF0">
    <property type="entry name" value="CARTILAGE ACIDIC PROTEIN 1"/>
    <property type="match status" value="1"/>
</dbReference>
<evidence type="ECO:0000259" key="2">
    <source>
        <dbReference type="Pfam" id="PF07593"/>
    </source>
</evidence>
<dbReference type="NCBIfam" id="TIGR04183">
    <property type="entry name" value="Por_Secre_tail"/>
    <property type="match status" value="1"/>
</dbReference>
<accession>A0ABU7W5P1</accession>
<evidence type="ECO:0000256" key="1">
    <source>
        <dbReference type="ARBA" id="ARBA00022729"/>
    </source>
</evidence>
<dbReference type="InterPro" id="IPR028994">
    <property type="entry name" value="Integrin_alpha_N"/>
</dbReference>
<dbReference type="InterPro" id="IPR027039">
    <property type="entry name" value="Crtac1"/>
</dbReference>
<name>A0ABU7W5P1_9FLAO</name>
<evidence type="ECO:0000313" key="5">
    <source>
        <dbReference type="Proteomes" id="UP001356704"/>
    </source>
</evidence>
<dbReference type="Pfam" id="PF18962">
    <property type="entry name" value="Por_Secre_tail"/>
    <property type="match status" value="1"/>
</dbReference>
<feature type="domain" description="Secretion system C-terminal sorting" evidence="3">
    <location>
        <begin position="505"/>
        <end position="573"/>
    </location>
</feature>
<dbReference type="Pfam" id="PF07593">
    <property type="entry name" value="UnbV_ASPIC"/>
    <property type="match status" value="1"/>
</dbReference>
<dbReference type="InterPro" id="IPR011519">
    <property type="entry name" value="UnbV_ASPIC"/>
</dbReference>
<dbReference type="EMBL" id="JAZHOU010000003">
    <property type="protein sequence ID" value="MEF3079287.1"/>
    <property type="molecule type" value="Genomic_DNA"/>
</dbReference>
<dbReference type="SUPFAM" id="SSF69318">
    <property type="entry name" value="Integrin alpha N-terminal domain"/>
    <property type="match status" value="1"/>
</dbReference>
<keyword evidence="1" id="KW-0732">Signal</keyword>
<sequence length="575" mass="63970">MRSLLNLLTILFCMLGFEGIYCQINFQNQASARGVGSSCGIINYGGGISFYDYNNDGWDDITLATENSDNLKIFKNTQDGFFIQETVLNPSNNFQHKQVVWVDFDNDGDNDLFITSNTNGNRLYRNDVVGLTDITISAGLPLDNLFTFGASWGDYNNDGFLDVFICNRDLNFQIPNFLFKNNGDGTFISVNINSGIGLGSYLSLCAAFFDYNNDGWQDLYVANDKTQTQNLLYHNNGDGTFTEIGESSGTNVAIDAMSTTIGDYDNDGWFDIYITNGPDGNILFRNNGDGTFTDMAQDSGTTFNSSAWGSVFLDAENDGDLDLYVSAQANGADPQFLSAAFYENQGSNTFTILSNGSFSNDNLESYTNAMGDIDNDGYPEIIVSNSNNEDLFLWKNLTTTTNNWLKVKLEGTTSNKQGIGSRIEISVNGQKQYRYTLCGEGYMGQNSGTEFFGLGLNTIVDYVKVTWLSGMQDILYNVSPNQLLSITEGSNSLNTRDFNNFNVNIYPNPVNDYLYINAFGAYNITYEILDLSGRVFLRGKIDSSGYVNIKDLTSGHYFIKLKNSYKQSLKRFIKY</sequence>
<gene>
    <name evidence="4" type="ORF">V1468_09740</name>
</gene>
<dbReference type="Proteomes" id="UP001356704">
    <property type="component" value="Unassembled WGS sequence"/>
</dbReference>
<evidence type="ECO:0000313" key="4">
    <source>
        <dbReference type="EMBL" id="MEF3079287.1"/>
    </source>
</evidence>
<evidence type="ECO:0000259" key="3">
    <source>
        <dbReference type="Pfam" id="PF18962"/>
    </source>
</evidence>
<dbReference type="RefSeq" id="WP_331810054.1">
    <property type="nucleotide sequence ID" value="NZ_JAZHOU010000003.1"/>
</dbReference>
<dbReference type="InterPro" id="IPR013517">
    <property type="entry name" value="FG-GAP"/>
</dbReference>
<dbReference type="InterPro" id="IPR026444">
    <property type="entry name" value="Secre_tail"/>
</dbReference>
<dbReference type="PANTHER" id="PTHR16026">
    <property type="entry name" value="CARTILAGE ACIDIC PROTEIN 1"/>
    <property type="match status" value="1"/>
</dbReference>
<proteinExistence type="predicted"/>
<feature type="domain" description="ASPIC/UnbV" evidence="2">
    <location>
        <begin position="418"/>
        <end position="484"/>
    </location>
</feature>